<keyword evidence="3" id="KW-1185">Reference proteome</keyword>
<reference evidence="3" key="1">
    <citation type="journal article" date="2020" name="Nat. Commun.">
        <title>Genome assembly of wild tea tree DASZ reveals pedigree and selection history of tea varieties.</title>
        <authorList>
            <person name="Zhang W."/>
            <person name="Zhang Y."/>
            <person name="Qiu H."/>
            <person name="Guo Y."/>
            <person name="Wan H."/>
            <person name="Zhang X."/>
            <person name="Scossa F."/>
            <person name="Alseekh S."/>
            <person name="Zhang Q."/>
            <person name="Wang P."/>
            <person name="Xu L."/>
            <person name="Schmidt M.H."/>
            <person name="Jia X."/>
            <person name="Li D."/>
            <person name="Zhu A."/>
            <person name="Guo F."/>
            <person name="Chen W."/>
            <person name="Ni D."/>
            <person name="Usadel B."/>
            <person name="Fernie A.R."/>
            <person name="Wen W."/>
        </authorList>
    </citation>
    <scope>NUCLEOTIDE SEQUENCE [LARGE SCALE GENOMIC DNA]</scope>
    <source>
        <strain evidence="3">cv. G240</strain>
    </source>
</reference>
<feature type="compositionally biased region" description="Low complexity" evidence="1">
    <location>
        <begin position="200"/>
        <end position="210"/>
    </location>
</feature>
<protein>
    <recommendedName>
        <fullName evidence="4">Glycosyl transferase 64 domain-containing protein</fullName>
    </recommendedName>
</protein>
<dbReference type="Proteomes" id="UP000593564">
    <property type="component" value="Unassembled WGS sequence"/>
</dbReference>
<proteinExistence type="predicted"/>
<dbReference type="PANTHER" id="PTHR33604:SF3">
    <property type="entry name" value="OSJNBA0004B13.7 PROTEIN"/>
    <property type="match status" value="1"/>
</dbReference>
<evidence type="ECO:0008006" key="4">
    <source>
        <dbReference type="Google" id="ProtNLM"/>
    </source>
</evidence>
<evidence type="ECO:0000313" key="2">
    <source>
        <dbReference type="EMBL" id="KAF5930240.1"/>
    </source>
</evidence>
<evidence type="ECO:0000313" key="3">
    <source>
        <dbReference type="Proteomes" id="UP000593564"/>
    </source>
</evidence>
<feature type="region of interest" description="Disordered" evidence="1">
    <location>
        <begin position="200"/>
        <end position="243"/>
    </location>
</feature>
<comment type="caution">
    <text evidence="2">The sequence shown here is derived from an EMBL/GenBank/DDBJ whole genome shotgun (WGS) entry which is preliminary data.</text>
</comment>
<gene>
    <name evidence="2" type="ORF">HYC85_031113</name>
</gene>
<name>A0A7J7FPT7_CAMSI</name>
<reference evidence="2 3" key="2">
    <citation type="submission" date="2020-07" db="EMBL/GenBank/DDBJ databases">
        <title>Genome assembly of wild tea tree DASZ reveals pedigree and selection history of tea varieties.</title>
        <authorList>
            <person name="Zhang W."/>
        </authorList>
    </citation>
    <scope>NUCLEOTIDE SEQUENCE [LARGE SCALE GENOMIC DNA]</scope>
    <source>
        <strain evidence="3">cv. G240</strain>
        <tissue evidence="2">Leaf</tissue>
    </source>
</reference>
<sequence>MTTTFTTSSLSPSKSSPLIASPPSLAHAQYGDDRVNLHIFIDHFKDIDSTDNGSVKLDAKLNESRRILDFVDGFSWKFGEKIMHYWTGNVGLQEQWLEVWWPSSDDEFAFVVEDDLEISLLYYKFLRDLIVNYYYNASNFNPSINGASLQRRRFVPGAFLEALATADFNISVSGQYSCKRIPKISKVGFSIFRNLSMTSRGQRGCSRGRGNTPRYDQTEYPPLSRRGQTSNPSSKDILLKAEDPYTPNSITEETVLWIEPADEQWMTDPWEIKRRYLTTQQSPPHFDQYRYIYEQITKDRILLVHLHLLK</sequence>
<dbReference type="PANTHER" id="PTHR33604">
    <property type="entry name" value="OSJNBA0004B13.7 PROTEIN"/>
    <property type="match status" value="1"/>
</dbReference>
<dbReference type="AlphaFoldDB" id="A0A7J7FPT7"/>
<evidence type="ECO:0000256" key="1">
    <source>
        <dbReference type="SAM" id="MobiDB-lite"/>
    </source>
</evidence>
<organism evidence="2 3">
    <name type="scientific">Camellia sinensis</name>
    <name type="common">Tea plant</name>
    <name type="synonym">Thea sinensis</name>
    <dbReference type="NCBI Taxonomy" id="4442"/>
    <lineage>
        <taxon>Eukaryota</taxon>
        <taxon>Viridiplantae</taxon>
        <taxon>Streptophyta</taxon>
        <taxon>Embryophyta</taxon>
        <taxon>Tracheophyta</taxon>
        <taxon>Spermatophyta</taxon>
        <taxon>Magnoliopsida</taxon>
        <taxon>eudicotyledons</taxon>
        <taxon>Gunneridae</taxon>
        <taxon>Pentapetalae</taxon>
        <taxon>asterids</taxon>
        <taxon>Ericales</taxon>
        <taxon>Theaceae</taxon>
        <taxon>Camellia</taxon>
    </lineage>
</organism>
<accession>A0A7J7FPT7</accession>
<dbReference type="EMBL" id="JACBKZ010000015">
    <property type="protein sequence ID" value="KAF5930240.1"/>
    <property type="molecule type" value="Genomic_DNA"/>
</dbReference>